<reference evidence="2 3" key="1">
    <citation type="submission" date="2016-10" db="EMBL/GenBank/DDBJ databases">
        <authorList>
            <person name="de Groot N.N."/>
        </authorList>
    </citation>
    <scope>NUCLEOTIDE SEQUENCE [LARGE SCALE GENOMIC DNA]</scope>
    <source>
        <strain evidence="2 3">CGMCC 4.3491</strain>
    </source>
</reference>
<evidence type="ECO:0000313" key="2">
    <source>
        <dbReference type="EMBL" id="SDY75189.1"/>
    </source>
</evidence>
<feature type="transmembrane region" description="Helical" evidence="1">
    <location>
        <begin position="45"/>
        <end position="68"/>
    </location>
</feature>
<dbReference type="RefSeq" id="WP_092550584.1">
    <property type="nucleotide sequence ID" value="NZ_FNPZ01000001.1"/>
</dbReference>
<name>A0A1H3MGA2_9MICO</name>
<accession>A0A1H3MGA2</accession>
<keyword evidence="1" id="KW-0472">Membrane</keyword>
<dbReference type="AlphaFoldDB" id="A0A1H3MGA2"/>
<dbReference type="Proteomes" id="UP000198891">
    <property type="component" value="Unassembled WGS sequence"/>
</dbReference>
<keyword evidence="1" id="KW-0812">Transmembrane</keyword>
<keyword evidence="3" id="KW-1185">Reference proteome</keyword>
<sequence length="78" mass="7733">MEHRIELRHWLFGLGIAAIVLGAVASVLAADPAHEGFATAGVLSVAGGLCAGFGALCLLAGTVAWAVAIEVDDPPPAG</sequence>
<protein>
    <submittedName>
        <fullName evidence="2">Uncharacterized protein</fullName>
    </submittedName>
</protein>
<evidence type="ECO:0000256" key="1">
    <source>
        <dbReference type="SAM" id="Phobius"/>
    </source>
</evidence>
<keyword evidence="1" id="KW-1133">Transmembrane helix</keyword>
<organism evidence="2 3">
    <name type="scientific">Herbiconiux ginsengi</name>
    <dbReference type="NCBI Taxonomy" id="381665"/>
    <lineage>
        <taxon>Bacteria</taxon>
        <taxon>Bacillati</taxon>
        <taxon>Actinomycetota</taxon>
        <taxon>Actinomycetes</taxon>
        <taxon>Micrococcales</taxon>
        <taxon>Microbacteriaceae</taxon>
        <taxon>Herbiconiux</taxon>
    </lineage>
</organism>
<evidence type="ECO:0000313" key="3">
    <source>
        <dbReference type="Proteomes" id="UP000198891"/>
    </source>
</evidence>
<gene>
    <name evidence="2" type="ORF">SAMN05216554_1395</name>
</gene>
<dbReference type="STRING" id="381665.SAMN05216554_1395"/>
<proteinExistence type="predicted"/>
<dbReference type="EMBL" id="FNPZ01000001">
    <property type="protein sequence ID" value="SDY75189.1"/>
    <property type="molecule type" value="Genomic_DNA"/>
</dbReference>